<dbReference type="GO" id="GO:0008270">
    <property type="term" value="F:zinc ion binding"/>
    <property type="evidence" value="ECO:0007669"/>
    <property type="project" value="UniProtKB-KW"/>
</dbReference>
<feature type="non-terminal residue" evidence="3">
    <location>
        <position position="1"/>
    </location>
</feature>
<dbReference type="EMBL" id="VXAV01004466">
    <property type="protein sequence ID" value="NXL87719.1"/>
    <property type="molecule type" value="Genomic_DNA"/>
</dbReference>
<dbReference type="AlphaFoldDB" id="A0A7L0W8S0"/>
<feature type="non-terminal residue" evidence="3">
    <location>
        <position position="99"/>
    </location>
</feature>
<name>A0A7L0W8S0_ALELA</name>
<dbReference type="PROSITE" id="PS00028">
    <property type="entry name" value="ZINC_FINGER_C2H2_1"/>
    <property type="match status" value="1"/>
</dbReference>
<dbReference type="Gene3D" id="3.30.160.60">
    <property type="entry name" value="Classic Zinc Finger"/>
    <property type="match status" value="1"/>
</dbReference>
<evidence type="ECO:0000256" key="1">
    <source>
        <dbReference type="PROSITE-ProRule" id="PRU00042"/>
    </source>
</evidence>
<reference evidence="3 4" key="1">
    <citation type="submission" date="2019-09" db="EMBL/GenBank/DDBJ databases">
        <title>Bird 10,000 Genomes (B10K) Project - Family phase.</title>
        <authorList>
            <person name="Zhang G."/>
        </authorList>
    </citation>
    <scope>NUCLEOTIDE SEQUENCE [LARGE SCALE GENOMIC DNA]</scope>
    <source>
        <strain evidence="3">B10K-DU-001-39</strain>
        <tissue evidence="3">Muscle</tissue>
    </source>
</reference>
<dbReference type="PROSITE" id="PS50157">
    <property type="entry name" value="ZINC_FINGER_C2H2_2"/>
    <property type="match status" value="1"/>
</dbReference>
<keyword evidence="1" id="KW-0479">Metal-binding</keyword>
<dbReference type="SMART" id="SM00355">
    <property type="entry name" value="ZnF_C2H2"/>
    <property type="match status" value="3"/>
</dbReference>
<dbReference type="OrthoDB" id="9113530at2759"/>
<feature type="domain" description="C2H2-type" evidence="2">
    <location>
        <begin position="14"/>
        <end position="42"/>
    </location>
</feature>
<dbReference type="Proteomes" id="UP000562322">
    <property type="component" value="Unassembled WGS sequence"/>
</dbReference>
<evidence type="ECO:0000313" key="3">
    <source>
        <dbReference type="EMBL" id="NXL87719.1"/>
    </source>
</evidence>
<sequence length="99" mass="11439">YRAERVLLSAVNRVTCPLCTLACTTVSSLNAHTRFQHCDERPFRCHLCENRQENLRLNAYDLHKHVETHNDSDAYSCGAEGCGFTSRTLRTLRQHYKRA</sequence>
<dbReference type="SUPFAM" id="SSF57667">
    <property type="entry name" value="beta-beta-alpha zinc fingers"/>
    <property type="match status" value="2"/>
</dbReference>
<gene>
    <name evidence="3" type="primary">Hinfp_1</name>
    <name evidence="3" type="ORF">ALELAT_R14751</name>
</gene>
<dbReference type="InterPro" id="IPR036236">
    <property type="entry name" value="Znf_C2H2_sf"/>
</dbReference>
<evidence type="ECO:0000259" key="2">
    <source>
        <dbReference type="PROSITE" id="PS50157"/>
    </source>
</evidence>
<keyword evidence="4" id="KW-1185">Reference proteome</keyword>
<proteinExistence type="predicted"/>
<comment type="caution">
    <text evidence="3">The sequence shown here is derived from an EMBL/GenBank/DDBJ whole genome shotgun (WGS) entry which is preliminary data.</text>
</comment>
<keyword evidence="1" id="KW-0862">Zinc</keyword>
<accession>A0A7L0W8S0</accession>
<dbReference type="InterPro" id="IPR013087">
    <property type="entry name" value="Znf_C2H2_type"/>
</dbReference>
<keyword evidence="1" id="KW-0863">Zinc-finger</keyword>
<protein>
    <submittedName>
        <fullName evidence="3">HINFP factor</fullName>
    </submittedName>
</protein>
<organism evidence="3 4">
    <name type="scientific">Alectura lathami</name>
    <name type="common">Australian brush turkey</name>
    <dbReference type="NCBI Taxonomy" id="81907"/>
    <lineage>
        <taxon>Eukaryota</taxon>
        <taxon>Metazoa</taxon>
        <taxon>Chordata</taxon>
        <taxon>Craniata</taxon>
        <taxon>Vertebrata</taxon>
        <taxon>Euteleostomi</taxon>
        <taxon>Archelosauria</taxon>
        <taxon>Archosauria</taxon>
        <taxon>Dinosauria</taxon>
        <taxon>Saurischia</taxon>
        <taxon>Theropoda</taxon>
        <taxon>Coelurosauria</taxon>
        <taxon>Aves</taxon>
        <taxon>Neognathae</taxon>
        <taxon>Galloanserae</taxon>
        <taxon>Galliformes</taxon>
        <taxon>Megapodiidae</taxon>
        <taxon>Alectura</taxon>
    </lineage>
</organism>
<evidence type="ECO:0000313" key="4">
    <source>
        <dbReference type="Proteomes" id="UP000562322"/>
    </source>
</evidence>